<evidence type="ECO:0000256" key="2">
    <source>
        <dbReference type="ARBA" id="ARBA00022793"/>
    </source>
</evidence>
<keyword evidence="5" id="KW-0812">Transmembrane</keyword>
<evidence type="ECO:0000259" key="6">
    <source>
        <dbReference type="Pfam" id="PF01370"/>
    </source>
</evidence>
<dbReference type="PANTHER" id="PTHR43078">
    <property type="entry name" value="UDP-GLUCURONIC ACID DECARBOXYLASE-RELATED"/>
    <property type="match status" value="1"/>
</dbReference>
<keyword evidence="4" id="KW-0456">Lyase</keyword>
<gene>
    <name evidence="7" type="primary">arnA_2</name>
    <name evidence="7" type="ORF">NCTC13093_02292</name>
</gene>
<dbReference type="Pfam" id="PF01370">
    <property type="entry name" value="Epimerase"/>
    <property type="match status" value="1"/>
</dbReference>
<keyword evidence="5" id="KW-1133">Transmembrane helix</keyword>
<keyword evidence="5" id="KW-0472">Membrane</keyword>
<keyword evidence="8" id="KW-1185">Reference proteome</keyword>
<dbReference type="InterPro" id="IPR044516">
    <property type="entry name" value="UXS-like"/>
</dbReference>
<dbReference type="InterPro" id="IPR001509">
    <property type="entry name" value="Epimerase_deHydtase"/>
</dbReference>
<dbReference type="EMBL" id="UAPV01000001">
    <property type="protein sequence ID" value="SPT70868.1"/>
    <property type="molecule type" value="Genomic_DNA"/>
</dbReference>
<accession>A0A2X0VMY1</accession>
<dbReference type="InterPro" id="IPR036291">
    <property type="entry name" value="NAD(P)-bd_dom_sf"/>
</dbReference>
<evidence type="ECO:0000313" key="7">
    <source>
        <dbReference type="EMBL" id="SPT70868.1"/>
    </source>
</evidence>
<evidence type="ECO:0000256" key="3">
    <source>
        <dbReference type="ARBA" id="ARBA00023027"/>
    </source>
</evidence>
<dbReference type="AlphaFoldDB" id="A0A2X0VMY1"/>
<feature type="transmembrane region" description="Helical" evidence="5">
    <location>
        <begin position="31"/>
        <end position="50"/>
    </location>
</feature>
<evidence type="ECO:0000256" key="1">
    <source>
        <dbReference type="ARBA" id="ARBA00001911"/>
    </source>
</evidence>
<dbReference type="RefSeq" id="WP_113744885.1">
    <property type="nucleotide sequence ID" value="NZ_UAPV01000001.1"/>
</dbReference>
<sequence length="364" mass="41430">MSYNQIIVEDTTRMFNDLNQDQKAFFSNSSIMITGAAGFLGYTFLHFFCLTAKELNIKKIIALDNFMLRTPSWVEKLNNDFDILELKKFDVISDSFEQVAEAANVDVVIHMASIASPTFYRKYPIETIDANITGLRKLLDFYRDRNLKGLLFFSSSEIYGDPSPDAVPTDEEYRGLVSCTGPRACYDESKRFGETICMLYAQKYNMPITVARPFNNYGPGMDINDLRVPADFAKCALNNQDITILSDGTPKRTFCYVSDAVTGYLKVLASGKYDYFNIGIDKPEISVSELAKIYKKSIKDLNGTDINVVKQTSQDKDYLTHNPQRRCPKINKAKEKLDYNPKIHVDEGVSRFLKFLLIEQGMEK</sequence>
<dbReference type="SUPFAM" id="SSF51735">
    <property type="entry name" value="NAD(P)-binding Rossmann-fold domains"/>
    <property type="match status" value="1"/>
</dbReference>
<dbReference type="PANTHER" id="PTHR43078:SF6">
    <property type="entry name" value="UDP-GLUCURONIC ACID DECARBOXYLASE 1"/>
    <property type="match status" value="1"/>
</dbReference>
<reference evidence="7 8" key="1">
    <citation type="submission" date="2018-06" db="EMBL/GenBank/DDBJ databases">
        <authorList>
            <consortium name="Pathogen Informatics"/>
            <person name="Doyle S."/>
        </authorList>
    </citation>
    <scope>NUCLEOTIDE SEQUENCE [LARGE SCALE GENOMIC DNA]</scope>
    <source>
        <strain evidence="7 8">NCTC13093</strain>
    </source>
</reference>
<evidence type="ECO:0000256" key="5">
    <source>
        <dbReference type="SAM" id="Phobius"/>
    </source>
</evidence>
<dbReference type="Gene3D" id="3.40.50.720">
    <property type="entry name" value="NAD(P)-binding Rossmann-like Domain"/>
    <property type="match status" value="1"/>
</dbReference>
<feature type="domain" description="NAD-dependent epimerase/dehydratase" evidence="6">
    <location>
        <begin position="31"/>
        <end position="279"/>
    </location>
</feature>
<comment type="cofactor">
    <cofactor evidence="1">
        <name>NAD(+)</name>
        <dbReference type="ChEBI" id="CHEBI:57540"/>
    </cofactor>
</comment>
<protein>
    <submittedName>
        <fullName evidence="7">Polymyxin resistance protein PmrI</fullName>
    </submittedName>
</protein>
<proteinExistence type="predicted"/>
<dbReference type="GO" id="GO:0070403">
    <property type="term" value="F:NAD+ binding"/>
    <property type="evidence" value="ECO:0007669"/>
    <property type="project" value="InterPro"/>
</dbReference>
<evidence type="ECO:0000256" key="4">
    <source>
        <dbReference type="ARBA" id="ARBA00023239"/>
    </source>
</evidence>
<name>A0A2X0VMY1_9GAMM</name>
<evidence type="ECO:0000313" key="8">
    <source>
        <dbReference type="Proteomes" id="UP000250086"/>
    </source>
</evidence>
<organism evidence="7 8">
    <name type="scientific">Anaerobiospirillum thomasii</name>
    <dbReference type="NCBI Taxonomy" id="179995"/>
    <lineage>
        <taxon>Bacteria</taxon>
        <taxon>Pseudomonadati</taxon>
        <taxon>Pseudomonadota</taxon>
        <taxon>Gammaproteobacteria</taxon>
        <taxon>Aeromonadales</taxon>
        <taxon>Succinivibrionaceae</taxon>
        <taxon>Anaerobiospirillum</taxon>
    </lineage>
</organism>
<dbReference type="GO" id="GO:0005737">
    <property type="term" value="C:cytoplasm"/>
    <property type="evidence" value="ECO:0007669"/>
    <property type="project" value="TreeGrafter"/>
</dbReference>
<keyword evidence="2" id="KW-0210">Decarboxylase</keyword>
<dbReference type="Proteomes" id="UP000250086">
    <property type="component" value="Unassembled WGS sequence"/>
</dbReference>
<dbReference type="GO" id="GO:0048040">
    <property type="term" value="F:UDP-glucuronate decarboxylase activity"/>
    <property type="evidence" value="ECO:0007669"/>
    <property type="project" value="TreeGrafter"/>
</dbReference>
<dbReference type="GO" id="GO:0042732">
    <property type="term" value="P:D-xylose metabolic process"/>
    <property type="evidence" value="ECO:0007669"/>
    <property type="project" value="InterPro"/>
</dbReference>
<keyword evidence="3" id="KW-0520">NAD</keyword>